<proteinExistence type="inferred from homology"/>
<evidence type="ECO:0000256" key="2">
    <source>
        <dbReference type="ARBA" id="ARBA00022729"/>
    </source>
</evidence>
<dbReference type="Proteomes" id="UP000176037">
    <property type="component" value="Unassembled WGS sequence"/>
</dbReference>
<keyword evidence="2 3" id="KW-0732">Signal</keyword>
<evidence type="ECO:0000256" key="1">
    <source>
        <dbReference type="ARBA" id="ARBA00010333"/>
    </source>
</evidence>
<feature type="chain" id="PRO_5009214026" evidence="3">
    <location>
        <begin position="21"/>
        <end position="265"/>
    </location>
</feature>
<dbReference type="RefSeq" id="WP_070178294.1">
    <property type="nucleotide sequence ID" value="NZ_BMJR01000005.1"/>
</dbReference>
<evidence type="ECO:0000259" key="4">
    <source>
        <dbReference type="SMART" id="SM00062"/>
    </source>
</evidence>
<name>A0A1E8FAF9_9ALTE</name>
<dbReference type="SUPFAM" id="SSF53850">
    <property type="entry name" value="Periplasmic binding protein-like II"/>
    <property type="match status" value="1"/>
</dbReference>
<evidence type="ECO:0000313" key="5">
    <source>
        <dbReference type="EMBL" id="OFI32766.1"/>
    </source>
</evidence>
<dbReference type="OrthoDB" id="5296159at2"/>
<dbReference type="InterPro" id="IPR001638">
    <property type="entry name" value="Solute-binding_3/MltF_N"/>
</dbReference>
<dbReference type="EMBL" id="MJIC01000016">
    <property type="protein sequence ID" value="OFI32766.1"/>
    <property type="molecule type" value="Genomic_DNA"/>
</dbReference>
<feature type="domain" description="Solute-binding protein family 3/N-terminal" evidence="4">
    <location>
        <begin position="25"/>
        <end position="256"/>
    </location>
</feature>
<reference evidence="5 6" key="1">
    <citation type="submission" date="2016-09" db="EMBL/GenBank/DDBJ databases">
        <title>Alteromonas lipolytica, a new species isolated from sea water.</title>
        <authorList>
            <person name="Wu Y.-H."/>
            <person name="Cheng H."/>
            <person name="Xu X.-W."/>
        </authorList>
    </citation>
    <scope>NUCLEOTIDE SEQUENCE [LARGE SCALE GENOMIC DNA]</scope>
    <source>
        <strain evidence="5 6">JW12</strain>
    </source>
</reference>
<comment type="similarity">
    <text evidence="1">Belongs to the bacterial solute-binding protein 3 family.</text>
</comment>
<accession>A0A1E8FAF9</accession>
<feature type="signal peptide" evidence="3">
    <location>
        <begin position="1"/>
        <end position="20"/>
    </location>
</feature>
<evidence type="ECO:0000313" key="6">
    <source>
        <dbReference type="Proteomes" id="UP000176037"/>
    </source>
</evidence>
<dbReference type="PANTHER" id="PTHR35936">
    <property type="entry name" value="MEMBRANE-BOUND LYTIC MUREIN TRANSGLYCOSYLASE F"/>
    <property type="match status" value="1"/>
</dbReference>
<protein>
    <submittedName>
        <fullName evidence="5">ABC transporter substrate-binding protein</fullName>
    </submittedName>
</protein>
<dbReference type="Pfam" id="PF00497">
    <property type="entry name" value="SBP_bac_3"/>
    <property type="match status" value="1"/>
</dbReference>
<dbReference type="Gene3D" id="3.40.190.10">
    <property type="entry name" value="Periplasmic binding protein-like II"/>
    <property type="match status" value="2"/>
</dbReference>
<gene>
    <name evidence="5" type="ORF">BFC17_06340</name>
</gene>
<dbReference type="STRING" id="1856405.BFC17_06340"/>
<dbReference type="SMART" id="SM00062">
    <property type="entry name" value="PBPb"/>
    <property type="match status" value="1"/>
</dbReference>
<dbReference type="PANTHER" id="PTHR35936:SF25">
    <property type="entry name" value="ABC TRANSPORTER SUBSTRATE-BINDING PROTEIN"/>
    <property type="match status" value="1"/>
</dbReference>
<dbReference type="AlphaFoldDB" id="A0A1E8FAF9"/>
<organism evidence="5 6">
    <name type="scientific">Alteromonas lipolytica</name>
    <dbReference type="NCBI Taxonomy" id="1856405"/>
    <lineage>
        <taxon>Bacteria</taxon>
        <taxon>Pseudomonadati</taxon>
        <taxon>Pseudomonadota</taxon>
        <taxon>Gammaproteobacteria</taxon>
        <taxon>Alteromonadales</taxon>
        <taxon>Alteromonadaceae</taxon>
        <taxon>Alteromonas/Salinimonas group</taxon>
        <taxon>Alteromonas</taxon>
    </lineage>
</organism>
<comment type="caution">
    <text evidence="5">The sequence shown here is derived from an EMBL/GenBank/DDBJ whole genome shotgun (WGS) entry which is preliminary data.</text>
</comment>
<evidence type="ECO:0000256" key="3">
    <source>
        <dbReference type="SAM" id="SignalP"/>
    </source>
</evidence>
<keyword evidence="6" id="KW-1185">Reference proteome</keyword>
<sequence>MKKLILIISLFCSVVSNALAHSWRTLTIATTEYPPYTSTDMEHNGYINHIISEAFLRVGIEVEYQTTEWSDALAAAQSGEFDAVSYGNFTRVLSQDFWLSEPISTENLVFMANQTLPLGDWESLSQLASYKMGVVKGYTYSDELFAFINQSTATTTFKSDKAGLNALIDNTIQLFPIDQLTAWYLLQRDFTAFDRDEVKMLTPFISTVTTHLLIPRQNSDAELLLALFNKGLHTLAMEGKLDRFKTLLREGYYQHPEKPVDYDRR</sequence>